<evidence type="ECO:0000256" key="13">
    <source>
        <dbReference type="PROSITE-ProRule" id="PRU00169"/>
    </source>
</evidence>
<dbReference type="GO" id="GO:0000155">
    <property type="term" value="F:phosphorelay sensor kinase activity"/>
    <property type="evidence" value="ECO:0007669"/>
    <property type="project" value="InterPro"/>
</dbReference>
<dbReference type="CDD" id="cd17546">
    <property type="entry name" value="REC_hyHK_CKI1_RcsC-like"/>
    <property type="match status" value="1"/>
</dbReference>
<evidence type="ECO:0000259" key="17">
    <source>
        <dbReference type="PROSITE" id="PS50110"/>
    </source>
</evidence>
<dbReference type="AlphaFoldDB" id="A0A5S5MBZ8"/>
<comment type="subcellular location">
    <subcellularLocation>
        <location evidence="2">Membrane</location>
    </subcellularLocation>
</comment>
<dbReference type="Gene3D" id="3.30.565.10">
    <property type="entry name" value="Histidine kinase-like ATPase, C-terminal domain"/>
    <property type="match status" value="1"/>
</dbReference>
<protein>
    <recommendedName>
        <fullName evidence="3">histidine kinase</fullName>
        <ecNumber evidence="3">2.7.13.3</ecNumber>
    </recommendedName>
</protein>
<evidence type="ECO:0000256" key="1">
    <source>
        <dbReference type="ARBA" id="ARBA00000085"/>
    </source>
</evidence>
<dbReference type="InterPro" id="IPR011006">
    <property type="entry name" value="CheY-like_superfamily"/>
</dbReference>
<comment type="caution">
    <text evidence="18">The sequence shown here is derived from an EMBL/GenBank/DDBJ whole genome shotgun (WGS) entry which is preliminary data.</text>
</comment>
<evidence type="ECO:0000256" key="6">
    <source>
        <dbReference type="ARBA" id="ARBA00022692"/>
    </source>
</evidence>
<dbReference type="FunFam" id="1.10.287.130:FF:000004">
    <property type="entry name" value="Ethylene receptor 1"/>
    <property type="match status" value="1"/>
</dbReference>
<dbReference type="OrthoDB" id="5291616at2"/>
<evidence type="ECO:0000259" key="16">
    <source>
        <dbReference type="PROSITE" id="PS50109"/>
    </source>
</evidence>
<dbReference type="SMART" id="SM00388">
    <property type="entry name" value="HisKA"/>
    <property type="match status" value="1"/>
</dbReference>
<dbReference type="EC" id="2.7.13.3" evidence="3"/>
<accession>A0A5S5MBZ8</accession>
<dbReference type="SUPFAM" id="SSF52172">
    <property type="entry name" value="CheY-like"/>
    <property type="match status" value="2"/>
</dbReference>
<dbReference type="EMBL" id="VDMB01000041">
    <property type="protein sequence ID" value="TYT73232.1"/>
    <property type="molecule type" value="Genomic_DNA"/>
</dbReference>
<sequence>MNENTSGDKMDFFQPEFPDNGADSEKSRQQPPWKILVADDDPEVHRLTRMVLGSHVYDGRSMQILEASSSHQALDVLDSHEEVAVLVLDVVMESESAGLDLVSLIRNQRKNTCLQILLRTGQPGMAPESVVVSDYGINDYQSKSDLTSQRFISSVVMALRAYRDCHALQELNRKLQLALQENMQIRRSLEKNNEELEARVASRTKELEKANAELKETMEATRELACRAEEASRAKSVFLANMSHEIRTPMNGILGMAELLNDACNGREQKEMLEIIRSSGDHLLGIIDDLLDYTILESGGVRMDAIPFDPEGICISVLNDFSSTARKKNIHLKFFPVRHLPARLLGDGDRMCQVLKILLGNAVKFTEAGEVVLRADGFQASTETFILKVTIKDRGHGVPDHQKQMIFKPFFQADSATTRKHGGTGLGLAICRKLVIQMKGHIHVENRPGGGSSFTIEIPFPMASQAVDSLPEWHGMLEGKKVGISLNDPEEANLVADWITLAGGSAVSDPQDRSQPVAFWITDSALETLCGTPRIDVDGTGNGPWIWQRPLLRSSFMELSRNILSKIPSVQEDSAGEEGKPRILVVEDQAVNRIVVMKILERKGFIVDIAEDGSKGLEQLREKAYDAVLMDMRMPVMDGLEATRALRSREAGILNMHVPVIALTANATVEDRKNCLASGMDDYLAKPVMPDTLVATLEKWMRNSCSTDFSGQ</sequence>
<evidence type="ECO:0000256" key="10">
    <source>
        <dbReference type="ARBA" id="ARBA00022989"/>
    </source>
</evidence>
<dbReference type="PROSITE" id="PS50109">
    <property type="entry name" value="HIS_KIN"/>
    <property type="match status" value="1"/>
</dbReference>
<evidence type="ECO:0000256" key="11">
    <source>
        <dbReference type="ARBA" id="ARBA00023012"/>
    </source>
</evidence>
<dbReference type="Pfam" id="PF00512">
    <property type="entry name" value="HisKA"/>
    <property type="match status" value="1"/>
</dbReference>
<dbReference type="InterPro" id="IPR003661">
    <property type="entry name" value="HisK_dim/P_dom"/>
</dbReference>
<dbReference type="CDD" id="cd00082">
    <property type="entry name" value="HisKA"/>
    <property type="match status" value="1"/>
</dbReference>
<keyword evidence="7" id="KW-0547">Nucleotide-binding</keyword>
<keyword evidence="6" id="KW-0812">Transmembrane</keyword>
<comment type="catalytic activity">
    <reaction evidence="1">
        <text>ATP + protein L-histidine = ADP + protein N-phospho-L-histidine.</text>
        <dbReference type="EC" id="2.7.13.3"/>
    </reaction>
</comment>
<evidence type="ECO:0000256" key="9">
    <source>
        <dbReference type="ARBA" id="ARBA00022840"/>
    </source>
</evidence>
<keyword evidence="10" id="KW-1133">Transmembrane helix</keyword>
<dbReference type="PROSITE" id="PS50110">
    <property type="entry name" value="RESPONSE_REGULATORY"/>
    <property type="match status" value="2"/>
</dbReference>
<organism evidence="18 19">
    <name type="scientific">Desulfobotulus mexicanus</name>
    <dbReference type="NCBI Taxonomy" id="2586642"/>
    <lineage>
        <taxon>Bacteria</taxon>
        <taxon>Pseudomonadati</taxon>
        <taxon>Thermodesulfobacteriota</taxon>
        <taxon>Desulfobacteria</taxon>
        <taxon>Desulfobacterales</taxon>
        <taxon>Desulfobacteraceae</taxon>
        <taxon>Desulfobotulus</taxon>
    </lineage>
</organism>
<evidence type="ECO:0000256" key="2">
    <source>
        <dbReference type="ARBA" id="ARBA00004370"/>
    </source>
</evidence>
<feature type="domain" description="Histidine kinase" evidence="16">
    <location>
        <begin position="241"/>
        <end position="462"/>
    </location>
</feature>
<keyword evidence="5" id="KW-0808">Transferase</keyword>
<dbReference type="PRINTS" id="PR00344">
    <property type="entry name" value="BCTRLSENSOR"/>
</dbReference>
<dbReference type="SMART" id="SM00448">
    <property type="entry name" value="REC"/>
    <property type="match status" value="2"/>
</dbReference>
<keyword evidence="14" id="KW-0175">Coiled coil</keyword>
<dbReference type="Proteomes" id="UP000321899">
    <property type="component" value="Unassembled WGS sequence"/>
</dbReference>
<keyword evidence="4 13" id="KW-0597">Phosphoprotein</keyword>
<proteinExistence type="predicted"/>
<dbReference type="Pfam" id="PF00072">
    <property type="entry name" value="Response_reg"/>
    <property type="match status" value="2"/>
</dbReference>
<evidence type="ECO:0000256" key="14">
    <source>
        <dbReference type="SAM" id="Coils"/>
    </source>
</evidence>
<keyword evidence="9" id="KW-0067">ATP-binding</keyword>
<evidence type="ECO:0000256" key="3">
    <source>
        <dbReference type="ARBA" id="ARBA00012438"/>
    </source>
</evidence>
<feature type="domain" description="Response regulatory" evidence="17">
    <location>
        <begin position="34"/>
        <end position="158"/>
    </location>
</feature>
<name>A0A5S5MBZ8_9BACT</name>
<evidence type="ECO:0000256" key="8">
    <source>
        <dbReference type="ARBA" id="ARBA00022777"/>
    </source>
</evidence>
<dbReference type="Gene3D" id="1.10.287.130">
    <property type="match status" value="1"/>
</dbReference>
<dbReference type="PANTHER" id="PTHR45339">
    <property type="entry name" value="HYBRID SIGNAL TRANSDUCTION HISTIDINE KINASE J"/>
    <property type="match status" value="1"/>
</dbReference>
<dbReference type="FunFam" id="3.30.565.10:FF:000010">
    <property type="entry name" value="Sensor histidine kinase RcsC"/>
    <property type="match status" value="1"/>
</dbReference>
<evidence type="ECO:0000256" key="4">
    <source>
        <dbReference type="ARBA" id="ARBA00022553"/>
    </source>
</evidence>
<feature type="domain" description="Response regulatory" evidence="17">
    <location>
        <begin position="582"/>
        <end position="701"/>
    </location>
</feature>
<feature type="coiled-coil region" evidence="14">
    <location>
        <begin position="168"/>
        <end position="227"/>
    </location>
</feature>
<dbReference type="InterPro" id="IPR036890">
    <property type="entry name" value="HATPase_C_sf"/>
</dbReference>
<evidence type="ECO:0000256" key="12">
    <source>
        <dbReference type="ARBA" id="ARBA00023136"/>
    </source>
</evidence>
<feature type="compositionally biased region" description="Basic and acidic residues" evidence="15">
    <location>
        <begin position="1"/>
        <end position="11"/>
    </location>
</feature>
<dbReference type="InterPro" id="IPR004358">
    <property type="entry name" value="Sig_transdc_His_kin-like_C"/>
</dbReference>
<dbReference type="Gene3D" id="3.40.50.2300">
    <property type="match status" value="2"/>
</dbReference>
<reference evidence="18 19" key="1">
    <citation type="submission" date="2019-06" db="EMBL/GenBank/DDBJ databases">
        <title>Desulfobotulus mexicanus sp. nov., a novel sulfate-reducing bacterium isolated from the sediment of an alkaline crater lake in Mexico.</title>
        <authorList>
            <person name="Hirschler-Rea A."/>
        </authorList>
    </citation>
    <scope>NUCLEOTIDE SEQUENCE [LARGE SCALE GENOMIC DNA]</scope>
    <source>
        <strain evidence="18 19">PAR22N</strain>
    </source>
</reference>
<evidence type="ECO:0000256" key="5">
    <source>
        <dbReference type="ARBA" id="ARBA00022679"/>
    </source>
</evidence>
<dbReference type="SUPFAM" id="SSF55874">
    <property type="entry name" value="ATPase domain of HSP90 chaperone/DNA topoisomerase II/histidine kinase"/>
    <property type="match status" value="1"/>
</dbReference>
<evidence type="ECO:0000313" key="18">
    <source>
        <dbReference type="EMBL" id="TYT73232.1"/>
    </source>
</evidence>
<dbReference type="InterPro" id="IPR005467">
    <property type="entry name" value="His_kinase_dom"/>
</dbReference>
<dbReference type="GO" id="GO:0016020">
    <property type="term" value="C:membrane"/>
    <property type="evidence" value="ECO:0007669"/>
    <property type="project" value="UniProtKB-SubCell"/>
</dbReference>
<feature type="modified residue" description="4-aspartylphosphate" evidence="13">
    <location>
        <position position="89"/>
    </location>
</feature>
<evidence type="ECO:0000256" key="7">
    <source>
        <dbReference type="ARBA" id="ARBA00022741"/>
    </source>
</evidence>
<dbReference type="SUPFAM" id="SSF47384">
    <property type="entry name" value="Homodimeric domain of signal transducing histidine kinase"/>
    <property type="match status" value="1"/>
</dbReference>
<dbReference type="SMART" id="SM00387">
    <property type="entry name" value="HATPase_c"/>
    <property type="match status" value="1"/>
</dbReference>
<evidence type="ECO:0000313" key="19">
    <source>
        <dbReference type="Proteomes" id="UP000321899"/>
    </source>
</evidence>
<dbReference type="InterPro" id="IPR036097">
    <property type="entry name" value="HisK_dim/P_sf"/>
</dbReference>
<feature type="modified residue" description="4-aspartylphosphate" evidence="13">
    <location>
        <position position="631"/>
    </location>
</feature>
<dbReference type="PANTHER" id="PTHR45339:SF1">
    <property type="entry name" value="HYBRID SIGNAL TRANSDUCTION HISTIDINE KINASE J"/>
    <property type="match status" value="1"/>
</dbReference>
<dbReference type="InterPro" id="IPR001789">
    <property type="entry name" value="Sig_transdc_resp-reg_receiver"/>
</dbReference>
<feature type="region of interest" description="Disordered" evidence="15">
    <location>
        <begin position="1"/>
        <end position="32"/>
    </location>
</feature>
<evidence type="ECO:0000256" key="15">
    <source>
        <dbReference type="SAM" id="MobiDB-lite"/>
    </source>
</evidence>
<keyword evidence="11" id="KW-0902">Two-component regulatory system</keyword>
<keyword evidence="19" id="KW-1185">Reference proteome</keyword>
<dbReference type="InterPro" id="IPR003594">
    <property type="entry name" value="HATPase_dom"/>
</dbReference>
<gene>
    <name evidence="18" type="ORF">FIM25_16205</name>
</gene>
<keyword evidence="8" id="KW-0418">Kinase</keyword>
<dbReference type="RefSeq" id="WP_139450902.1">
    <property type="nucleotide sequence ID" value="NZ_VDMB01000041.1"/>
</dbReference>
<keyword evidence="12" id="KW-0472">Membrane</keyword>
<dbReference type="CDD" id="cd16922">
    <property type="entry name" value="HATPase_EvgS-ArcB-TorS-like"/>
    <property type="match status" value="1"/>
</dbReference>
<dbReference type="GO" id="GO:0005524">
    <property type="term" value="F:ATP binding"/>
    <property type="evidence" value="ECO:0007669"/>
    <property type="project" value="UniProtKB-KW"/>
</dbReference>
<dbReference type="Pfam" id="PF02518">
    <property type="entry name" value="HATPase_c"/>
    <property type="match status" value="1"/>
</dbReference>